<feature type="region of interest" description="Disordered" evidence="1">
    <location>
        <begin position="1"/>
        <end position="26"/>
    </location>
</feature>
<dbReference type="AlphaFoldDB" id="A0A4Y2C7Z1"/>
<protein>
    <recommendedName>
        <fullName evidence="4">DDE-1 domain-containing protein</fullName>
    </recommendedName>
</protein>
<dbReference type="Proteomes" id="UP000499080">
    <property type="component" value="Unassembled WGS sequence"/>
</dbReference>
<reference evidence="2 3" key="1">
    <citation type="journal article" date="2019" name="Sci. Rep.">
        <title>Orb-weaving spider Araneus ventricosus genome elucidates the spidroin gene catalogue.</title>
        <authorList>
            <person name="Kono N."/>
            <person name="Nakamura H."/>
            <person name="Ohtoshi R."/>
            <person name="Moran D.A.P."/>
            <person name="Shinohara A."/>
            <person name="Yoshida Y."/>
            <person name="Fujiwara M."/>
            <person name="Mori M."/>
            <person name="Tomita M."/>
            <person name="Arakawa K."/>
        </authorList>
    </citation>
    <scope>NUCLEOTIDE SEQUENCE [LARGE SCALE GENOMIC DNA]</scope>
</reference>
<evidence type="ECO:0000313" key="3">
    <source>
        <dbReference type="Proteomes" id="UP000499080"/>
    </source>
</evidence>
<keyword evidence="3" id="KW-1185">Reference proteome</keyword>
<organism evidence="2 3">
    <name type="scientific">Araneus ventricosus</name>
    <name type="common">Orbweaver spider</name>
    <name type="synonym">Epeira ventricosa</name>
    <dbReference type="NCBI Taxonomy" id="182803"/>
    <lineage>
        <taxon>Eukaryota</taxon>
        <taxon>Metazoa</taxon>
        <taxon>Ecdysozoa</taxon>
        <taxon>Arthropoda</taxon>
        <taxon>Chelicerata</taxon>
        <taxon>Arachnida</taxon>
        <taxon>Araneae</taxon>
        <taxon>Araneomorphae</taxon>
        <taxon>Entelegynae</taxon>
        <taxon>Araneoidea</taxon>
        <taxon>Araneidae</taxon>
        <taxon>Araneus</taxon>
    </lineage>
</organism>
<proteinExistence type="predicted"/>
<accession>A0A4Y2C7Z1</accession>
<gene>
    <name evidence="2" type="ORF">AVEN_162801_1</name>
</gene>
<evidence type="ECO:0008006" key="4">
    <source>
        <dbReference type="Google" id="ProtNLM"/>
    </source>
</evidence>
<dbReference type="OrthoDB" id="9909311at2759"/>
<dbReference type="EMBL" id="BGPR01000151">
    <property type="protein sequence ID" value="GBL99786.1"/>
    <property type="molecule type" value="Genomic_DNA"/>
</dbReference>
<comment type="caution">
    <text evidence="2">The sequence shown here is derived from an EMBL/GenBank/DDBJ whole genome shotgun (WGS) entry which is preliminary data.</text>
</comment>
<name>A0A4Y2C7Z1_ARAVE</name>
<evidence type="ECO:0000256" key="1">
    <source>
        <dbReference type="SAM" id="MobiDB-lite"/>
    </source>
</evidence>
<sequence>MDGLKNTHGLATHVLPGESGSVNEGTVEQWKEDLATLVNAYAPKKIYNCDETGLFYKLMPDRTLIFKGEPCHGGKKSKERLSCCVER</sequence>
<evidence type="ECO:0000313" key="2">
    <source>
        <dbReference type="EMBL" id="GBL99786.1"/>
    </source>
</evidence>